<evidence type="ECO:0000313" key="11">
    <source>
        <dbReference type="Proteomes" id="UP001374579"/>
    </source>
</evidence>
<feature type="region of interest" description="Disordered" evidence="8">
    <location>
        <begin position="1"/>
        <end position="41"/>
    </location>
</feature>
<dbReference type="GO" id="GO:0005634">
    <property type="term" value="C:nucleus"/>
    <property type="evidence" value="ECO:0007669"/>
    <property type="project" value="UniProtKB-SubCell"/>
</dbReference>
<dbReference type="Gene3D" id="3.30.160.60">
    <property type="entry name" value="Classic Zinc Finger"/>
    <property type="match status" value="3"/>
</dbReference>
<accession>A0AAN9BXI9</accession>
<dbReference type="FunFam" id="3.30.160.60:FF:002343">
    <property type="entry name" value="Zinc finger protein 33A"/>
    <property type="match status" value="1"/>
</dbReference>
<dbReference type="Gene3D" id="3.30.420.10">
    <property type="entry name" value="Ribonuclease H-like superfamily/Ribonuclease H"/>
    <property type="match status" value="1"/>
</dbReference>
<dbReference type="Pfam" id="PF17921">
    <property type="entry name" value="Integrase_H2C2"/>
    <property type="match status" value="2"/>
</dbReference>
<feature type="region of interest" description="Disordered" evidence="8">
    <location>
        <begin position="613"/>
        <end position="665"/>
    </location>
</feature>
<feature type="domain" description="C2H2-type" evidence="9">
    <location>
        <begin position="1224"/>
        <end position="1251"/>
    </location>
</feature>
<dbReference type="PROSITE" id="PS50157">
    <property type="entry name" value="ZINC_FINGER_C2H2_2"/>
    <property type="match status" value="6"/>
</dbReference>
<feature type="domain" description="C2H2-type" evidence="9">
    <location>
        <begin position="1164"/>
        <end position="1191"/>
    </location>
</feature>
<evidence type="ECO:0000256" key="2">
    <source>
        <dbReference type="ARBA" id="ARBA00022723"/>
    </source>
</evidence>
<dbReference type="SMART" id="SM00355">
    <property type="entry name" value="ZnF_C2H2"/>
    <property type="match status" value="6"/>
</dbReference>
<feature type="compositionally biased region" description="Basic and acidic residues" evidence="8">
    <location>
        <begin position="1272"/>
        <end position="1293"/>
    </location>
</feature>
<evidence type="ECO:0000256" key="4">
    <source>
        <dbReference type="ARBA" id="ARBA00022771"/>
    </source>
</evidence>
<feature type="compositionally biased region" description="Polar residues" evidence="8">
    <location>
        <begin position="654"/>
        <end position="663"/>
    </location>
</feature>
<evidence type="ECO:0000259" key="9">
    <source>
        <dbReference type="PROSITE" id="PS50157"/>
    </source>
</evidence>
<dbReference type="InterPro" id="IPR013087">
    <property type="entry name" value="Znf_C2H2_type"/>
</dbReference>
<reference evidence="10 11" key="1">
    <citation type="submission" date="2024-02" db="EMBL/GenBank/DDBJ databases">
        <title>Chromosome-scale genome assembly of the rough periwinkle Littorina saxatilis.</title>
        <authorList>
            <person name="De Jode A."/>
            <person name="Faria R."/>
            <person name="Formenti G."/>
            <person name="Sims Y."/>
            <person name="Smith T.P."/>
            <person name="Tracey A."/>
            <person name="Wood J.M.D."/>
            <person name="Zagrodzka Z.B."/>
            <person name="Johannesson K."/>
            <person name="Butlin R.K."/>
            <person name="Leder E.H."/>
        </authorList>
    </citation>
    <scope>NUCLEOTIDE SEQUENCE [LARGE SCALE GENOMIC DNA]</scope>
    <source>
        <strain evidence="10">Snail1</strain>
        <tissue evidence="10">Muscle</tissue>
    </source>
</reference>
<comment type="caution">
    <text evidence="10">The sequence shown here is derived from an EMBL/GenBank/DDBJ whole genome shotgun (WGS) entry which is preliminary data.</text>
</comment>
<feature type="compositionally biased region" description="Polar residues" evidence="8">
    <location>
        <begin position="1035"/>
        <end position="1045"/>
    </location>
</feature>
<keyword evidence="6" id="KW-0539">Nucleus</keyword>
<dbReference type="GO" id="GO:0008270">
    <property type="term" value="F:zinc ion binding"/>
    <property type="evidence" value="ECO:0007669"/>
    <property type="project" value="UniProtKB-KW"/>
</dbReference>
<organism evidence="10 11">
    <name type="scientific">Littorina saxatilis</name>
    <dbReference type="NCBI Taxonomy" id="31220"/>
    <lineage>
        <taxon>Eukaryota</taxon>
        <taxon>Metazoa</taxon>
        <taxon>Spiralia</taxon>
        <taxon>Lophotrochozoa</taxon>
        <taxon>Mollusca</taxon>
        <taxon>Gastropoda</taxon>
        <taxon>Caenogastropoda</taxon>
        <taxon>Littorinimorpha</taxon>
        <taxon>Littorinoidea</taxon>
        <taxon>Littorinidae</taxon>
        <taxon>Littorina</taxon>
    </lineage>
</organism>
<dbReference type="Gene3D" id="1.10.340.70">
    <property type="match status" value="3"/>
</dbReference>
<keyword evidence="2" id="KW-0479">Metal-binding</keyword>
<dbReference type="PANTHER" id="PTHR16515:SF49">
    <property type="entry name" value="GASTRULA ZINC FINGER PROTEIN XLCGF49.1-LIKE-RELATED"/>
    <property type="match status" value="1"/>
</dbReference>
<sequence>MPGKSNQTAADKERGSSSTLEGVKHFLQSDTIPDGYSKNDKRALRRRAKSFVLIKDQLYFTGGRSRHNKSLLEGVTDEAENPENEPDHTQVLRKVLFSSEEQQDAVDRAHIAEDGSHYGMEKTTERVSNSYYWMGITFTVRNTIHSCDICSSRSKNLLTGFQSNTGLFAVSLPPTSTTPAAVVSVTPAPNPDAVGLVDGESIGDGGDSVDVDVGDLNEDVDTGSEPLQLAHPSIIKKESEKQATDVFYVPKDVCSYFWQKVEVQIFGPYQAGKQQMYIAVALDTYSQFPDATTMEVLSPATLTHFILNLFCRYGVMEKLLLLQSQVTKNKEYYLNKSVLEAGISPVVLFPQASSLDERWRRIKKNLDDFVGKHPDFWFHCLEAFMVPLRISLPPEADYSPYFLAHGREPPVPAVLSRICNITPSVCSELKLTEEQEKQTVESVMSAYGILTDDPSIPFTSSQQLQQGETRATVETLSKGDEGHVTRLQLKDDVRDRKANRKRLWRSGTRKEEGEVEAGRKGVKEAEEKEGEETSGEHFDDWEEPQDDSDRDVTYEPVRPMRKKTCKEGTLKKIFSEQMPTRSSRRERKATLKAQETDLFIKKERSLSLLPKEKAKVSQLPRKQAVPKTRMRTKPRVVGEKQAGNQVGHTDKTIKQTPSKSTASKIRGTKCFTQVKRKTDHEKNVSILNNMKQLPLDTFYFILRQYKENGTFPPGVSDETKQIVSLHGVVEVKSGKLYSCLSKSAGRLIIMEEKTRVGVLRKAHARGEEHHGRKNALKYLADMNVFWKGMSLDLDAFIHACPECFIHNPLHNQSVVKIPSKSAVLSADGRGVDDNHLSEDEGEECSYEDLTQYLKELKFPATSTPQQQFYIKQRSELFSIMDGSLYYAGVQNPTNNSQRQVLLSQESRSAAICEAHIEDGNHLSQQDTQEKLRRKFYWSGMTIDVTVHILGCCMSDALSAAAAVPHRNPNIQSRVNKLHQYYTDKTIPKLDTRLLTCTSTCTERNKTGPEMLVGDSEASNDKEKVGVTGACEAVSSEKQSQPSRSVLSEGKTEAEVDPAIIKAVETIVEDIGGSLSREGKPAGHRGSNNGGVDRGAKQAQVANLRKDAHKCQYCGVFISGNVAYRVHLYKHTGVKPYSCATCGKTFTTSKSLHVHKRKHTGIKPYLCNQCGREFFRSTSFKYHLKTHTRTKGKPLPCDMCSREFLTQNRLDKHKEFKHPTVPKVYMCNYCGKVFNAARSLKWHEQSHTNPRKYHCPVCGKDFVRKDHLDAHARASHTNEKLEPHNIAPKPERSVAHPPQEQQTDHQLQEQHMQQLLPQFLQQAVDGGQQQQQQQHVQLQLQNVEIPASNISVIQWSQEQQQQATSHIALADHHGPTHFTISSGDHITVSEHQLVTDIESYQAHSASQTLPHTTVHILTQGQLPLPVSIPQPQPSLHLPLSSVATTSHLQNLHTLQQAVVSDSVLKQEAVPVGYEVECMSGDTSSLTQDDLNAVQLLAHASLGNHILHTDTCI</sequence>
<dbReference type="InterPro" id="IPR036397">
    <property type="entry name" value="RNaseH_sf"/>
</dbReference>
<feature type="region of interest" description="Disordered" evidence="8">
    <location>
        <begin position="1072"/>
        <end position="1096"/>
    </location>
</feature>
<feature type="domain" description="C2H2-type" evidence="9">
    <location>
        <begin position="1136"/>
        <end position="1163"/>
    </location>
</feature>
<keyword evidence="3" id="KW-0677">Repeat</keyword>
<comment type="subcellular location">
    <subcellularLocation>
        <location evidence="1">Nucleus</location>
    </subcellularLocation>
</comment>
<evidence type="ECO:0000313" key="10">
    <source>
        <dbReference type="EMBL" id="KAK7113100.1"/>
    </source>
</evidence>
<evidence type="ECO:0000256" key="7">
    <source>
        <dbReference type="PROSITE-ProRule" id="PRU00042"/>
    </source>
</evidence>
<dbReference type="FunFam" id="3.30.160.60:FF:000100">
    <property type="entry name" value="Zinc finger 45-like"/>
    <property type="match status" value="1"/>
</dbReference>
<dbReference type="PANTHER" id="PTHR16515">
    <property type="entry name" value="PR DOMAIN ZINC FINGER PROTEIN"/>
    <property type="match status" value="1"/>
</dbReference>
<keyword evidence="11" id="KW-1185">Reference proteome</keyword>
<dbReference type="Pfam" id="PF00096">
    <property type="entry name" value="zf-C2H2"/>
    <property type="match status" value="3"/>
</dbReference>
<name>A0AAN9BXI9_9CAEN</name>
<protein>
    <recommendedName>
        <fullName evidence="9">C2H2-type domain-containing protein</fullName>
    </recommendedName>
</protein>
<evidence type="ECO:0000256" key="1">
    <source>
        <dbReference type="ARBA" id="ARBA00004123"/>
    </source>
</evidence>
<feature type="compositionally biased region" description="Acidic residues" evidence="8">
    <location>
        <begin position="527"/>
        <end position="549"/>
    </location>
</feature>
<dbReference type="PROSITE" id="PS00028">
    <property type="entry name" value="ZINC_FINGER_C2H2_1"/>
    <property type="match status" value="5"/>
</dbReference>
<dbReference type="InterPro" id="IPR041588">
    <property type="entry name" value="Integrase_H2C2"/>
</dbReference>
<proteinExistence type="predicted"/>
<dbReference type="GO" id="GO:0003676">
    <property type="term" value="F:nucleic acid binding"/>
    <property type="evidence" value="ECO:0007669"/>
    <property type="project" value="InterPro"/>
</dbReference>
<dbReference type="GO" id="GO:0010468">
    <property type="term" value="P:regulation of gene expression"/>
    <property type="evidence" value="ECO:0007669"/>
    <property type="project" value="TreeGrafter"/>
</dbReference>
<evidence type="ECO:0000256" key="6">
    <source>
        <dbReference type="ARBA" id="ARBA00023242"/>
    </source>
</evidence>
<dbReference type="SUPFAM" id="SSF57667">
    <property type="entry name" value="beta-beta-alpha zinc fingers"/>
    <property type="match status" value="3"/>
</dbReference>
<feature type="domain" description="C2H2-type" evidence="9">
    <location>
        <begin position="1194"/>
        <end position="1217"/>
    </location>
</feature>
<feature type="domain" description="C2H2-type" evidence="9">
    <location>
        <begin position="1252"/>
        <end position="1280"/>
    </location>
</feature>
<evidence type="ECO:0000256" key="8">
    <source>
        <dbReference type="SAM" id="MobiDB-lite"/>
    </source>
</evidence>
<feature type="region of interest" description="Disordered" evidence="8">
    <location>
        <begin position="1272"/>
        <end position="1308"/>
    </location>
</feature>
<dbReference type="Proteomes" id="UP001374579">
    <property type="component" value="Unassembled WGS sequence"/>
</dbReference>
<feature type="domain" description="C2H2-type" evidence="9">
    <location>
        <begin position="1108"/>
        <end position="1135"/>
    </location>
</feature>
<feature type="region of interest" description="Disordered" evidence="8">
    <location>
        <begin position="497"/>
        <end position="553"/>
    </location>
</feature>
<keyword evidence="4 7" id="KW-0863">Zinc-finger</keyword>
<gene>
    <name evidence="10" type="ORF">V1264_012450</name>
</gene>
<feature type="compositionally biased region" description="Basic and acidic residues" evidence="8">
    <location>
        <begin position="508"/>
        <end position="526"/>
    </location>
</feature>
<feature type="region of interest" description="Disordered" evidence="8">
    <location>
        <begin position="1032"/>
        <end position="1051"/>
    </location>
</feature>
<evidence type="ECO:0000256" key="3">
    <source>
        <dbReference type="ARBA" id="ARBA00022737"/>
    </source>
</evidence>
<dbReference type="InterPro" id="IPR050331">
    <property type="entry name" value="Zinc_finger"/>
</dbReference>
<dbReference type="InterPro" id="IPR036236">
    <property type="entry name" value="Znf_C2H2_sf"/>
</dbReference>
<keyword evidence="5" id="KW-0862">Zinc</keyword>
<dbReference type="EMBL" id="JBAMIC010000002">
    <property type="protein sequence ID" value="KAK7113100.1"/>
    <property type="molecule type" value="Genomic_DNA"/>
</dbReference>
<evidence type="ECO:0000256" key="5">
    <source>
        <dbReference type="ARBA" id="ARBA00022833"/>
    </source>
</evidence>